<dbReference type="EMBL" id="NCEB01000011">
    <property type="protein sequence ID" value="OYX34082.1"/>
    <property type="molecule type" value="Genomic_DNA"/>
</dbReference>
<evidence type="ECO:0000313" key="8">
    <source>
        <dbReference type="EMBL" id="OYX34082.1"/>
    </source>
</evidence>
<name>A0A258FQQ1_9CAUL</name>
<proteinExistence type="inferred from homology"/>
<comment type="similarity">
    <text evidence="3">Belongs to the PTPS family. QueD subfamily.</text>
</comment>
<accession>A0A258FQQ1</accession>
<evidence type="ECO:0000256" key="7">
    <source>
        <dbReference type="ARBA" id="ARBA00048807"/>
    </source>
</evidence>
<gene>
    <name evidence="8" type="ORF">B7Z01_07010</name>
</gene>
<reference evidence="8 9" key="1">
    <citation type="submission" date="2017-03" db="EMBL/GenBank/DDBJ databases">
        <title>Lifting the veil on microbial sulfur biogeochemistry in mining wastewaters.</title>
        <authorList>
            <person name="Kantor R.S."/>
            <person name="Colenbrander Nelson T."/>
            <person name="Marshall S."/>
            <person name="Bennett D."/>
            <person name="Apte S."/>
            <person name="Camacho D."/>
            <person name="Thomas B.C."/>
            <person name="Warren L.A."/>
            <person name="Banfield J.F."/>
        </authorList>
    </citation>
    <scope>NUCLEOTIDE SEQUENCE [LARGE SCALE GENOMIC DNA]</scope>
    <source>
        <strain evidence="8">32-69-9</strain>
    </source>
</reference>
<comment type="pathway">
    <text evidence="2">Purine metabolism; 7-cyano-7-deazaguanine biosynthesis.</text>
</comment>
<dbReference type="GO" id="GO:0070497">
    <property type="term" value="F:6-carboxytetrahydropterin synthase activity"/>
    <property type="evidence" value="ECO:0007669"/>
    <property type="project" value="UniProtKB-EC"/>
</dbReference>
<evidence type="ECO:0000256" key="6">
    <source>
        <dbReference type="ARBA" id="ARBA00031449"/>
    </source>
</evidence>
<protein>
    <recommendedName>
        <fullName evidence="5">6-carboxy-5,6,7,8-tetrahydropterin synthase</fullName>
        <ecNumber evidence="4">4.1.2.50</ecNumber>
    </recommendedName>
    <alternativeName>
        <fullName evidence="6">Queuosine biosynthesis protein QueD</fullName>
    </alternativeName>
</protein>
<comment type="function">
    <text evidence="1">Catalyzes the conversion of 7,8-dihydroneopterin triphosphate (H2NTP) to 6-carboxy-5,6,7,8-tetrahydropterin (CPH4) and acetaldehyde.</text>
</comment>
<comment type="caution">
    <text evidence="8">The sequence shown here is derived from an EMBL/GenBank/DDBJ whole genome shotgun (WGS) entry which is preliminary data.</text>
</comment>
<dbReference type="Proteomes" id="UP000215595">
    <property type="component" value="Unassembled WGS sequence"/>
</dbReference>
<evidence type="ECO:0000256" key="4">
    <source>
        <dbReference type="ARBA" id="ARBA00012982"/>
    </source>
</evidence>
<organism evidence="8 9">
    <name type="scientific">Brevundimonas subvibrioides</name>
    <dbReference type="NCBI Taxonomy" id="74313"/>
    <lineage>
        <taxon>Bacteria</taxon>
        <taxon>Pseudomonadati</taxon>
        <taxon>Pseudomonadota</taxon>
        <taxon>Alphaproteobacteria</taxon>
        <taxon>Caulobacterales</taxon>
        <taxon>Caulobacteraceae</taxon>
        <taxon>Brevundimonas</taxon>
    </lineage>
</organism>
<evidence type="ECO:0000256" key="1">
    <source>
        <dbReference type="ARBA" id="ARBA00002285"/>
    </source>
</evidence>
<dbReference type="InterPro" id="IPR038418">
    <property type="entry name" value="6-PTP_synth/QueD_sf"/>
</dbReference>
<dbReference type="SUPFAM" id="SSF55620">
    <property type="entry name" value="Tetrahydrobiopterin biosynthesis enzymes-like"/>
    <property type="match status" value="1"/>
</dbReference>
<comment type="catalytic activity">
    <reaction evidence="7">
        <text>7,8-dihydroneopterin 3'-triphosphate + H2O = 6-carboxy-5,6,7,8-tetrahydropterin + triphosphate + acetaldehyde + 2 H(+)</text>
        <dbReference type="Rhea" id="RHEA:27966"/>
        <dbReference type="ChEBI" id="CHEBI:15343"/>
        <dbReference type="ChEBI" id="CHEBI:15377"/>
        <dbReference type="ChEBI" id="CHEBI:15378"/>
        <dbReference type="ChEBI" id="CHEBI:18036"/>
        <dbReference type="ChEBI" id="CHEBI:58462"/>
        <dbReference type="ChEBI" id="CHEBI:61032"/>
        <dbReference type="EC" id="4.1.2.50"/>
    </reaction>
</comment>
<evidence type="ECO:0000256" key="2">
    <source>
        <dbReference type="ARBA" id="ARBA00005061"/>
    </source>
</evidence>
<dbReference type="Gene3D" id="3.30.479.10">
    <property type="entry name" value="6-pyruvoyl tetrahydropterin synthase/QueD"/>
    <property type="match status" value="1"/>
</dbReference>
<dbReference type="InterPro" id="IPR007115">
    <property type="entry name" value="6-PTP_synth/QueD"/>
</dbReference>
<evidence type="ECO:0000313" key="9">
    <source>
        <dbReference type="Proteomes" id="UP000215595"/>
    </source>
</evidence>
<dbReference type="EC" id="4.1.2.50" evidence="4"/>
<evidence type="ECO:0000256" key="5">
    <source>
        <dbReference type="ARBA" id="ARBA00018141"/>
    </source>
</evidence>
<dbReference type="AlphaFoldDB" id="A0A258FQQ1"/>
<dbReference type="UniPathway" id="UPA00391"/>
<evidence type="ECO:0000256" key="3">
    <source>
        <dbReference type="ARBA" id="ARBA00008900"/>
    </source>
</evidence>
<sequence>MPQVRFTRRFSMAHRLLADAGSRCAVPHGHNEFVTVTLATDAQMDFGGSNYVASFESLKTRWHGFIDGAVDHAFQVGAADPLLDWFRTHEPQRLNQIMVFDGDPTTEAFAIALRRKIDAILTAENSAYRCIELALEETPTNTIVVGETLSAAERGWMAGGWMDRPDLTINDLTP</sequence>
<dbReference type="Pfam" id="PF01242">
    <property type="entry name" value="PTPS"/>
    <property type="match status" value="1"/>
</dbReference>